<reference evidence="1" key="1">
    <citation type="submission" date="2021-07" db="EMBL/GenBank/DDBJ databases">
        <title>Shinella sp. nov., a novel member of the genus Shinella from water.</title>
        <authorList>
            <person name="Deng Y."/>
        </authorList>
    </citation>
    <scope>NUCLEOTIDE SEQUENCE</scope>
    <source>
        <strain evidence="1">CPCC 100929</strain>
    </source>
</reference>
<proteinExistence type="predicted"/>
<dbReference type="RefSeq" id="WP_256121469.1">
    <property type="nucleotide sequence ID" value="NZ_WHSB02000028.1"/>
</dbReference>
<sequence>MKTRQPLILTARINESDLEPFDRLRREHFPPERNFLRAHLTMCHRLPGEYLERIIEILEQKAMTQAQIQAEVKCLRHLGAGVAFMIDSPDLEKVHASLKSAFSTWLGGQDMQKWRPHITVHNKVSRPTADTLYETLSRGFKPATVTVEGMDLWRYMNGPWEREKRIDFRKQSG</sequence>
<evidence type="ECO:0000313" key="2">
    <source>
        <dbReference type="Proteomes" id="UP000996601"/>
    </source>
</evidence>
<gene>
    <name evidence="1" type="ORF">GB927_033355</name>
</gene>
<dbReference type="InterPro" id="IPR009097">
    <property type="entry name" value="Cyclic_Pdiesterase"/>
</dbReference>
<dbReference type="Gene3D" id="3.90.1140.10">
    <property type="entry name" value="Cyclic phosphodiesterase"/>
    <property type="match status" value="1"/>
</dbReference>
<comment type="caution">
    <text evidence="1">The sequence shown here is derived from an EMBL/GenBank/DDBJ whole genome shotgun (WGS) entry which is preliminary data.</text>
</comment>
<dbReference type="EMBL" id="WHSB02000028">
    <property type="protein sequence ID" value="MCQ4634955.1"/>
    <property type="molecule type" value="Genomic_DNA"/>
</dbReference>
<dbReference type="Proteomes" id="UP000996601">
    <property type="component" value="Unassembled WGS sequence"/>
</dbReference>
<protein>
    <submittedName>
        <fullName evidence="1">2'-5' RNA ligase family protein</fullName>
    </submittedName>
</protein>
<name>A0ABT1RIG3_9HYPH</name>
<dbReference type="SUPFAM" id="SSF55144">
    <property type="entry name" value="LigT-like"/>
    <property type="match status" value="1"/>
</dbReference>
<organism evidence="1 2">
    <name type="scientific">Shinella lacus</name>
    <dbReference type="NCBI Taxonomy" id="2654216"/>
    <lineage>
        <taxon>Bacteria</taxon>
        <taxon>Pseudomonadati</taxon>
        <taxon>Pseudomonadota</taxon>
        <taxon>Alphaproteobacteria</taxon>
        <taxon>Hyphomicrobiales</taxon>
        <taxon>Rhizobiaceae</taxon>
        <taxon>Shinella</taxon>
    </lineage>
</organism>
<keyword evidence="1" id="KW-0436">Ligase</keyword>
<dbReference type="GO" id="GO:0016874">
    <property type="term" value="F:ligase activity"/>
    <property type="evidence" value="ECO:0007669"/>
    <property type="project" value="UniProtKB-KW"/>
</dbReference>
<dbReference type="Pfam" id="PF13563">
    <property type="entry name" value="2_5_RNA_ligase2"/>
    <property type="match status" value="1"/>
</dbReference>
<accession>A0ABT1RIG3</accession>
<keyword evidence="2" id="KW-1185">Reference proteome</keyword>
<evidence type="ECO:0000313" key="1">
    <source>
        <dbReference type="EMBL" id="MCQ4634955.1"/>
    </source>
</evidence>